<evidence type="ECO:0000313" key="2">
    <source>
        <dbReference type="EMBL" id="MCD7467031.1"/>
    </source>
</evidence>
<sequence length="112" mass="11947">QKNKGFRLGAGMTEGVTAHHTTDGGVDGRQPGNGPSPVLSRCTLQLEGDEVGATARQSCDSLSFGAEIWAILFKPDGGDEGPLGLRRSITCSVRRAATKKFHILKYFPRGSF</sequence>
<reference evidence="2 3" key="1">
    <citation type="journal article" date="2021" name="BMC Genomics">
        <title>Datura genome reveals duplications of psychoactive alkaloid biosynthetic genes and high mutation rate following tissue culture.</title>
        <authorList>
            <person name="Rajewski A."/>
            <person name="Carter-House D."/>
            <person name="Stajich J."/>
            <person name="Litt A."/>
        </authorList>
    </citation>
    <scope>NUCLEOTIDE SEQUENCE [LARGE SCALE GENOMIC DNA]</scope>
    <source>
        <strain evidence="2">AR-01</strain>
    </source>
</reference>
<comment type="caution">
    <text evidence="2">The sequence shown here is derived from an EMBL/GenBank/DDBJ whole genome shotgun (WGS) entry which is preliminary data.</text>
</comment>
<keyword evidence="3" id="KW-1185">Reference proteome</keyword>
<dbReference type="Proteomes" id="UP000823775">
    <property type="component" value="Unassembled WGS sequence"/>
</dbReference>
<feature type="non-terminal residue" evidence="2">
    <location>
        <position position="112"/>
    </location>
</feature>
<evidence type="ECO:0000313" key="3">
    <source>
        <dbReference type="Proteomes" id="UP000823775"/>
    </source>
</evidence>
<protein>
    <submittedName>
        <fullName evidence="2">Uncharacterized protein</fullName>
    </submittedName>
</protein>
<dbReference type="EMBL" id="JACEIK010001191">
    <property type="protein sequence ID" value="MCD7467031.1"/>
    <property type="molecule type" value="Genomic_DNA"/>
</dbReference>
<evidence type="ECO:0000256" key="1">
    <source>
        <dbReference type="SAM" id="MobiDB-lite"/>
    </source>
</evidence>
<proteinExistence type="predicted"/>
<accession>A0ABS8T7U4</accession>
<feature type="non-terminal residue" evidence="2">
    <location>
        <position position="1"/>
    </location>
</feature>
<feature type="region of interest" description="Disordered" evidence="1">
    <location>
        <begin position="1"/>
        <end position="40"/>
    </location>
</feature>
<organism evidence="2 3">
    <name type="scientific">Datura stramonium</name>
    <name type="common">Jimsonweed</name>
    <name type="synonym">Common thornapple</name>
    <dbReference type="NCBI Taxonomy" id="4076"/>
    <lineage>
        <taxon>Eukaryota</taxon>
        <taxon>Viridiplantae</taxon>
        <taxon>Streptophyta</taxon>
        <taxon>Embryophyta</taxon>
        <taxon>Tracheophyta</taxon>
        <taxon>Spermatophyta</taxon>
        <taxon>Magnoliopsida</taxon>
        <taxon>eudicotyledons</taxon>
        <taxon>Gunneridae</taxon>
        <taxon>Pentapetalae</taxon>
        <taxon>asterids</taxon>
        <taxon>lamiids</taxon>
        <taxon>Solanales</taxon>
        <taxon>Solanaceae</taxon>
        <taxon>Solanoideae</taxon>
        <taxon>Datureae</taxon>
        <taxon>Datura</taxon>
    </lineage>
</organism>
<name>A0ABS8T7U4_DATST</name>
<gene>
    <name evidence="2" type="ORF">HAX54_004203</name>
</gene>